<keyword evidence="8" id="KW-1185">Reference proteome</keyword>
<dbReference type="EMBL" id="JBHSCW010000001">
    <property type="protein sequence ID" value="MFC4350404.1"/>
    <property type="molecule type" value="Genomic_DNA"/>
</dbReference>
<keyword evidence="2" id="KW-0813">Transport</keyword>
<evidence type="ECO:0000256" key="3">
    <source>
        <dbReference type="ARBA" id="ARBA00022741"/>
    </source>
</evidence>
<dbReference type="InterPro" id="IPR027417">
    <property type="entry name" value="P-loop_NTPase"/>
</dbReference>
<protein>
    <submittedName>
        <fullName evidence="7">ABC transporter ATP-binding protein</fullName>
    </submittedName>
</protein>
<dbReference type="Pfam" id="PF00005">
    <property type="entry name" value="ABC_tran"/>
    <property type="match status" value="1"/>
</dbReference>
<dbReference type="Gene3D" id="3.40.50.300">
    <property type="entry name" value="P-loop containing nucleotide triphosphate hydrolases"/>
    <property type="match status" value="1"/>
</dbReference>
<dbReference type="Proteomes" id="UP001595799">
    <property type="component" value="Unassembled WGS sequence"/>
</dbReference>
<reference evidence="8" key="1">
    <citation type="journal article" date="2019" name="Int. J. Syst. Evol. Microbiol.">
        <title>The Global Catalogue of Microorganisms (GCM) 10K type strain sequencing project: providing services to taxonomists for standard genome sequencing and annotation.</title>
        <authorList>
            <consortium name="The Broad Institute Genomics Platform"/>
            <consortium name="The Broad Institute Genome Sequencing Center for Infectious Disease"/>
            <person name="Wu L."/>
            <person name="Ma J."/>
        </authorList>
    </citation>
    <scope>NUCLEOTIDE SEQUENCE [LARGE SCALE GENOMIC DNA]</scope>
    <source>
        <strain evidence="8">CECT 8472</strain>
    </source>
</reference>
<dbReference type="RefSeq" id="WP_382420742.1">
    <property type="nucleotide sequence ID" value="NZ_JBHSCW010000001.1"/>
</dbReference>
<comment type="similarity">
    <text evidence="1">Belongs to the ABC transporter superfamily.</text>
</comment>
<sequence length="237" mass="25595">MLGQLEVSNLVVRYGPVEAVRDLSFSAEPGQVVALIGANGAGKSTTLKAIMGLCERQQGRVRVDGDDVRARPGAALAHGVALSPEGRRMFARMTVQENLLMGAYSGQGQRPQKQVLEQVYQYFPRLKERRKQMAGSLSGGEQQMAAIGRALMAQPRILMLDEPSLGIAPIIVADIARIIREINEDTGVTVVLVEQNAQMALQLASRGYVLESGRIELAGTGEELLANPEVRKAYLGN</sequence>
<evidence type="ECO:0000256" key="2">
    <source>
        <dbReference type="ARBA" id="ARBA00022448"/>
    </source>
</evidence>
<dbReference type="PANTHER" id="PTHR43820">
    <property type="entry name" value="HIGH-AFFINITY BRANCHED-CHAIN AMINO ACID TRANSPORT ATP-BINDING PROTEIN LIVF"/>
    <property type="match status" value="1"/>
</dbReference>
<dbReference type="PROSITE" id="PS50893">
    <property type="entry name" value="ABC_TRANSPORTER_2"/>
    <property type="match status" value="1"/>
</dbReference>
<dbReference type="PROSITE" id="PS00211">
    <property type="entry name" value="ABC_TRANSPORTER_1"/>
    <property type="match status" value="1"/>
</dbReference>
<dbReference type="SMART" id="SM00382">
    <property type="entry name" value="AAA"/>
    <property type="match status" value="1"/>
</dbReference>
<evidence type="ECO:0000259" key="6">
    <source>
        <dbReference type="PROSITE" id="PS50893"/>
    </source>
</evidence>
<evidence type="ECO:0000256" key="1">
    <source>
        <dbReference type="ARBA" id="ARBA00005417"/>
    </source>
</evidence>
<organism evidence="7 8">
    <name type="scientific">Fodinicurvata halophila</name>
    <dbReference type="NCBI Taxonomy" id="1419723"/>
    <lineage>
        <taxon>Bacteria</taxon>
        <taxon>Pseudomonadati</taxon>
        <taxon>Pseudomonadota</taxon>
        <taxon>Alphaproteobacteria</taxon>
        <taxon>Rhodospirillales</taxon>
        <taxon>Rhodovibrionaceae</taxon>
        <taxon>Fodinicurvata</taxon>
    </lineage>
</organism>
<evidence type="ECO:0000256" key="5">
    <source>
        <dbReference type="ARBA" id="ARBA00022970"/>
    </source>
</evidence>
<evidence type="ECO:0000313" key="7">
    <source>
        <dbReference type="EMBL" id="MFC4350404.1"/>
    </source>
</evidence>
<dbReference type="InterPro" id="IPR017871">
    <property type="entry name" value="ABC_transporter-like_CS"/>
</dbReference>
<evidence type="ECO:0000256" key="4">
    <source>
        <dbReference type="ARBA" id="ARBA00022840"/>
    </source>
</evidence>
<dbReference type="InterPro" id="IPR003593">
    <property type="entry name" value="AAA+_ATPase"/>
</dbReference>
<gene>
    <name evidence="7" type="ORF">ACFOW6_02480</name>
</gene>
<keyword evidence="3" id="KW-0547">Nucleotide-binding</keyword>
<comment type="caution">
    <text evidence="7">The sequence shown here is derived from an EMBL/GenBank/DDBJ whole genome shotgun (WGS) entry which is preliminary data.</text>
</comment>
<name>A0ABV8UIS8_9PROT</name>
<dbReference type="PANTHER" id="PTHR43820:SF4">
    <property type="entry name" value="HIGH-AFFINITY BRANCHED-CHAIN AMINO ACID TRANSPORT ATP-BINDING PROTEIN LIVF"/>
    <property type="match status" value="1"/>
</dbReference>
<dbReference type="InterPro" id="IPR003439">
    <property type="entry name" value="ABC_transporter-like_ATP-bd"/>
</dbReference>
<dbReference type="CDD" id="cd03224">
    <property type="entry name" value="ABC_TM1139_LivF_branched"/>
    <property type="match status" value="1"/>
</dbReference>
<dbReference type="GO" id="GO:0005524">
    <property type="term" value="F:ATP binding"/>
    <property type="evidence" value="ECO:0007669"/>
    <property type="project" value="UniProtKB-KW"/>
</dbReference>
<evidence type="ECO:0000313" key="8">
    <source>
        <dbReference type="Proteomes" id="UP001595799"/>
    </source>
</evidence>
<feature type="domain" description="ABC transporter" evidence="6">
    <location>
        <begin position="5"/>
        <end position="237"/>
    </location>
</feature>
<proteinExistence type="inferred from homology"/>
<accession>A0ABV8UIS8</accession>
<keyword evidence="5" id="KW-0029">Amino-acid transport</keyword>
<dbReference type="InterPro" id="IPR052156">
    <property type="entry name" value="BCAA_Transport_ATP-bd_LivF"/>
</dbReference>
<keyword evidence="4 7" id="KW-0067">ATP-binding</keyword>
<dbReference type="SUPFAM" id="SSF52540">
    <property type="entry name" value="P-loop containing nucleoside triphosphate hydrolases"/>
    <property type="match status" value="1"/>
</dbReference>